<proteinExistence type="predicted"/>
<organism evidence="2 3">
    <name type="scientific">Hydrogenophaga atypica</name>
    <dbReference type="NCBI Taxonomy" id="249409"/>
    <lineage>
        <taxon>Bacteria</taxon>
        <taxon>Pseudomonadati</taxon>
        <taxon>Pseudomonadota</taxon>
        <taxon>Betaproteobacteria</taxon>
        <taxon>Burkholderiales</taxon>
        <taxon>Comamonadaceae</taxon>
        <taxon>Hydrogenophaga</taxon>
    </lineage>
</organism>
<name>A0ABW2QD79_9BURK</name>
<keyword evidence="1" id="KW-0472">Membrane</keyword>
<feature type="transmembrane region" description="Helical" evidence="1">
    <location>
        <begin position="66"/>
        <end position="83"/>
    </location>
</feature>
<keyword evidence="1" id="KW-0812">Transmembrane</keyword>
<gene>
    <name evidence="2" type="ORF">ACFQPB_00900</name>
</gene>
<feature type="transmembrane region" description="Helical" evidence="1">
    <location>
        <begin position="147"/>
        <end position="167"/>
    </location>
</feature>
<keyword evidence="1" id="KW-1133">Transmembrane helix</keyword>
<evidence type="ECO:0000256" key="1">
    <source>
        <dbReference type="SAM" id="Phobius"/>
    </source>
</evidence>
<protein>
    <submittedName>
        <fullName evidence="2">Uncharacterized protein</fullName>
    </submittedName>
</protein>
<dbReference type="Proteomes" id="UP001596501">
    <property type="component" value="Unassembled WGS sequence"/>
</dbReference>
<evidence type="ECO:0000313" key="2">
    <source>
        <dbReference type="EMBL" id="MFC7407409.1"/>
    </source>
</evidence>
<sequence length="177" mass="19580">MSSWRHPDTTPHTVSRAALLGVCAFAAVCLGFHAFSEQAWVPLLDSFNLALHEAGHPLVGLFSDRLMVYGGTLFQIVFPLALARHFQRREHAVGVAVAWVWLGENLLNVARYAADARAQMLPLVGGGEHDWTEILSRWGLLASDLRLAGLLRVVATLVMVGACVWLWRRWRDDLASG</sequence>
<accession>A0ABW2QD79</accession>
<comment type="caution">
    <text evidence="2">The sequence shown here is derived from an EMBL/GenBank/DDBJ whole genome shotgun (WGS) entry which is preliminary data.</text>
</comment>
<dbReference type="RefSeq" id="WP_382219020.1">
    <property type="nucleotide sequence ID" value="NZ_JBHTCA010000001.1"/>
</dbReference>
<reference evidence="3" key="1">
    <citation type="journal article" date="2019" name="Int. J. Syst. Evol. Microbiol.">
        <title>The Global Catalogue of Microorganisms (GCM) 10K type strain sequencing project: providing services to taxonomists for standard genome sequencing and annotation.</title>
        <authorList>
            <consortium name="The Broad Institute Genomics Platform"/>
            <consortium name="The Broad Institute Genome Sequencing Center for Infectious Disease"/>
            <person name="Wu L."/>
            <person name="Ma J."/>
        </authorList>
    </citation>
    <scope>NUCLEOTIDE SEQUENCE [LARGE SCALE GENOMIC DNA]</scope>
    <source>
        <strain evidence="3">CGMCC 1.12371</strain>
    </source>
</reference>
<keyword evidence="3" id="KW-1185">Reference proteome</keyword>
<evidence type="ECO:0000313" key="3">
    <source>
        <dbReference type="Proteomes" id="UP001596501"/>
    </source>
</evidence>
<dbReference type="EMBL" id="JBHTCA010000001">
    <property type="protein sequence ID" value="MFC7407409.1"/>
    <property type="molecule type" value="Genomic_DNA"/>
</dbReference>